<organism evidence="2">
    <name type="scientific">marine sediment metagenome</name>
    <dbReference type="NCBI Taxonomy" id="412755"/>
    <lineage>
        <taxon>unclassified sequences</taxon>
        <taxon>metagenomes</taxon>
        <taxon>ecological metagenomes</taxon>
    </lineage>
</organism>
<comment type="caution">
    <text evidence="2">The sequence shown here is derived from an EMBL/GenBank/DDBJ whole genome shotgun (WGS) entry which is preliminary data.</text>
</comment>
<proteinExistence type="predicted"/>
<sequence length="107" mass="12036">SSTEFMTTDTFGRPVLVESVAQIRKIERESEKRHADGVGQLLRWRVLSQDRSNTDQSSIAKHLDRSMDDQETRIEADGKRFTKKFATKDSGPKDGNVPFSAGDHLEG</sequence>
<name>A0A0F8Y3E8_9ZZZZ</name>
<feature type="compositionally biased region" description="Polar residues" evidence="1">
    <location>
        <begin position="49"/>
        <end position="59"/>
    </location>
</feature>
<protein>
    <submittedName>
        <fullName evidence="2">Uncharacterized protein</fullName>
    </submittedName>
</protein>
<feature type="non-terminal residue" evidence="2">
    <location>
        <position position="1"/>
    </location>
</feature>
<dbReference type="EMBL" id="LAZR01055696">
    <property type="protein sequence ID" value="KKK75798.1"/>
    <property type="molecule type" value="Genomic_DNA"/>
</dbReference>
<dbReference type="AlphaFoldDB" id="A0A0F8Y3E8"/>
<gene>
    <name evidence="2" type="ORF">LCGC14_2870100</name>
</gene>
<evidence type="ECO:0000313" key="2">
    <source>
        <dbReference type="EMBL" id="KKK75798.1"/>
    </source>
</evidence>
<feature type="compositionally biased region" description="Basic and acidic residues" evidence="1">
    <location>
        <begin position="61"/>
        <end position="92"/>
    </location>
</feature>
<accession>A0A0F8Y3E8</accession>
<evidence type="ECO:0000256" key="1">
    <source>
        <dbReference type="SAM" id="MobiDB-lite"/>
    </source>
</evidence>
<reference evidence="2" key="1">
    <citation type="journal article" date="2015" name="Nature">
        <title>Complex archaea that bridge the gap between prokaryotes and eukaryotes.</title>
        <authorList>
            <person name="Spang A."/>
            <person name="Saw J.H."/>
            <person name="Jorgensen S.L."/>
            <person name="Zaremba-Niedzwiedzka K."/>
            <person name="Martijn J."/>
            <person name="Lind A.E."/>
            <person name="van Eijk R."/>
            <person name="Schleper C."/>
            <person name="Guy L."/>
            <person name="Ettema T.J."/>
        </authorList>
    </citation>
    <scope>NUCLEOTIDE SEQUENCE</scope>
</reference>
<feature type="region of interest" description="Disordered" evidence="1">
    <location>
        <begin position="46"/>
        <end position="107"/>
    </location>
</feature>